<comment type="caution">
    <text evidence="6">The sequence shown here is derived from an EMBL/GenBank/DDBJ whole genome shotgun (WGS) entry which is preliminary data.</text>
</comment>
<feature type="domain" description="ATP-grasp" evidence="5">
    <location>
        <begin position="122"/>
        <end position="340"/>
    </location>
</feature>
<evidence type="ECO:0000256" key="3">
    <source>
        <dbReference type="ARBA" id="ARBA00023316"/>
    </source>
</evidence>
<dbReference type="PANTHER" id="PTHR23132:SF23">
    <property type="entry name" value="D-ALANINE--D-ALANINE LIGASE B"/>
    <property type="match status" value="1"/>
</dbReference>
<keyword evidence="3" id="KW-0961">Cell wall biogenesis/degradation</keyword>
<dbReference type="GO" id="GO:0046872">
    <property type="term" value="F:metal ion binding"/>
    <property type="evidence" value="ECO:0007669"/>
    <property type="project" value="InterPro"/>
</dbReference>
<dbReference type="InterPro" id="IPR011761">
    <property type="entry name" value="ATP-grasp"/>
</dbReference>
<evidence type="ECO:0000313" key="7">
    <source>
        <dbReference type="Proteomes" id="UP000315589"/>
    </source>
</evidence>
<dbReference type="InterPro" id="IPR016185">
    <property type="entry name" value="PreATP-grasp_dom_sf"/>
</dbReference>
<dbReference type="PROSITE" id="PS50975">
    <property type="entry name" value="ATP_GRASP"/>
    <property type="match status" value="1"/>
</dbReference>
<evidence type="ECO:0000256" key="4">
    <source>
        <dbReference type="PROSITE-ProRule" id="PRU00409"/>
    </source>
</evidence>
<dbReference type="GO" id="GO:0005524">
    <property type="term" value="F:ATP binding"/>
    <property type="evidence" value="ECO:0007669"/>
    <property type="project" value="UniProtKB-UniRule"/>
</dbReference>
<gene>
    <name evidence="6" type="ORF">CEN91_392</name>
</gene>
<evidence type="ECO:0000259" key="5">
    <source>
        <dbReference type="PROSITE" id="PS50975"/>
    </source>
</evidence>
<evidence type="ECO:0000256" key="1">
    <source>
        <dbReference type="ARBA" id="ARBA00010871"/>
    </source>
</evidence>
<comment type="similarity">
    <text evidence="1">Belongs to the D-alanine--D-alanine ligase family.</text>
</comment>
<dbReference type="InterPro" id="IPR011095">
    <property type="entry name" value="Dala_Dala_lig_C"/>
</dbReference>
<dbReference type="Gene3D" id="3.40.50.20">
    <property type="match status" value="1"/>
</dbReference>
<protein>
    <submittedName>
        <fullName evidence="6">D-alanine-D-alanine ligase</fullName>
    </submittedName>
</protein>
<accession>A0A554LID0</accession>
<dbReference type="EMBL" id="VMGI01000050">
    <property type="protein sequence ID" value="TSC92614.1"/>
    <property type="molecule type" value="Genomic_DNA"/>
</dbReference>
<dbReference type="Proteomes" id="UP000315589">
    <property type="component" value="Unassembled WGS sequence"/>
</dbReference>
<organism evidence="6 7">
    <name type="scientific">Candidatus Berkelbacteria bacterium Licking1014_85</name>
    <dbReference type="NCBI Taxonomy" id="2017148"/>
    <lineage>
        <taxon>Bacteria</taxon>
        <taxon>Candidatus Berkelbacteria</taxon>
    </lineage>
</organism>
<dbReference type="SUPFAM" id="SSF52440">
    <property type="entry name" value="PreATP-grasp domain"/>
    <property type="match status" value="1"/>
</dbReference>
<evidence type="ECO:0000256" key="2">
    <source>
        <dbReference type="ARBA" id="ARBA00022598"/>
    </source>
</evidence>
<reference evidence="6 7" key="1">
    <citation type="submission" date="2017-07" db="EMBL/GenBank/DDBJ databases">
        <title>Mechanisms for carbon and nitrogen cycling indicate functional differentiation within the Candidate Phyla Radiation.</title>
        <authorList>
            <person name="Danczak R.E."/>
            <person name="Johnston M.D."/>
            <person name="Kenah C."/>
            <person name="Slattery M."/>
            <person name="Wrighton K.C."/>
            <person name="Wilkins M.J."/>
        </authorList>
    </citation>
    <scope>NUCLEOTIDE SEQUENCE [LARGE SCALE GENOMIC DNA]</scope>
    <source>
        <strain evidence="6">Licking1014_85</strain>
    </source>
</reference>
<dbReference type="GO" id="GO:0008716">
    <property type="term" value="F:D-alanine-D-alanine ligase activity"/>
    <property type="evidence" value="ECO:0007669"/>
    <property type="project" value="InterPro"/>
</dbReference>
<dbReference type="Gene3D" id="3.30.1490.20">
    <property type="entry name" value="ATP-grasp fold, A domain"/>
    <property type="match status" value="1"/>
</dbReference>
<dbReference type="PANTHER" id="PTHR23132">
    <property type="entry name" value="D-ALANINE--D-ALANINE LIGASE"/>
    <property type="match status" value="1"/>
</dbReference>
<dbReference type="AlphaFoldDB" id="A0A554LID0"/>
<dbReference type="InterPro" id="IPR013815">
    <property type="entry name" value="ATP_grasp_subdomain_1"/>
</dbReference>
<dbReference type="GO" id="GO:0071555">
    <property type="term" value="P:cell wall organization"/>
    <property type="evidence" value="ECO:0007669"/>
    <property type="project" value="UniProtKB-KW"/>
</dbReference>
<keyword evidence="4" id="KW-0547">Nucleotide-binding</keyword>
<dbReference type="SUPFAM" id="SSF56059">
    <property type="entry name" value="Glutathione synthetase ATP-binding domain-like"/>
    <property type="match status" value="1"/>
</dbReference>
<proteinExistence type="inferred from homology"/>
<evidence type="ECO:0000313" key="6">
    <source>
        <dbReference type="EMBL" id="TSC92614.1"/>
    </source>
</evidence>
<keyword evidence="4" id="KW-0067">ATP-binding</keyword>
<dbReference type="Gene3D" id="3.30.470.20">
    <property type="entry name" value="ATP-grasp fold, B domain"/>
    <property type="match status" value="1"/>
</dbReference>
<sequence length="359" mass="39791">MTNGEQKICLIVYDVLSEKFIPDDPEPDFNLAETRADVPAIRKALREKGYNVKTLGLRRINSKVVSHIESVNPDVIFNLCESLYGESRHEMYTAGLFELLKIPYTGSPPFALGLALNKRKSKQILRSAGLPVPSSVMAISGQSFSLSDLEAPYIIKPVREDASTGISSKSVVNTKEEVEERVKFIHENYRQPALIEEFIPGREINVSVLGGNEPKILAIGEIDFSKMPPGEPNIVSYKAKWNPKSAVYSATEPICPAKLDDEIKLKIEKAALKAYAEIGCRDYARIDMRFKENGLPAGQAGKFYILEVNTNPDISPDSGFNRAANISGMDYGQMICEIVSYALERTPRKVKELSAQSVI</sequence>
<keyword evidence="2 6" id="KW-0436">Ligase</keyword>
<dbReference type="Pfam" id="PF07478">
    <property type="entry name" value="Dala_Dala_lig_C"/>
    <property type="match status" value="1"/>
</dbReference>
<name>A0A554LID0_9BACT</name>